<dbReference type="Gene3D" id="2.60.40.4130">
    <property type="match status" value="1"/>
</dbReference>
<dbReference type="InterPro" id="IPR008969">
    <property type="entry name" value="CarboxyPept-like_regulatory"/>
</dbReference>
<organism evidence="3 4">
    <name type="scientific">Pseudobacteroides cellulosolvens ATCC 35603 = DSM 2933</name>
    <dbReference type="NCBI Taxonomy" id="398512"/>
    <lineage>
        <taxon>Bacteria</taxon>
        <taxon>Bacillati</taxon>
        <taxon>Bacillota</taxon>
        <taxon>Clostridia</taxon>
        <taxon>Eubacteriales</taxon>
        <taxon>Oscillospiraceae</taxon>
        <taxon>Pseudobacteroides</taxon>
    </lineage>
</organism>
<protein>
    <recommendedName>
        <fullName evidence="2">Dockerin domain-containing protein</fullName>
    </recommendedName>
</protein>
<dbReference type="CDD" id="cd14254">
    <property type="entry name" value="Dockerin_II"/>
    <property type="match status" value="1"/>
</dbReference>
<dbReference type="Proteomes" id="UP000036923">
    <property type="component" value="Unassembled WGS sequence"/>
</dbReference>
<dbReference type="InterPro" id="IPR018247">
    <property type="entry name" value="EF_Hand_1_Ca_BS"/>
</dbReference>
<dbReference type="AlphaFoldDB" id="A0A0L6JV61"/>
<dbReference type="InterPro" id="IPR016134">
    <property type="entry name" value="Dockerin_dom"/>
</dbReference>
<comment type="caution">
    <text evidence="3">The sequence shown here is derived from an EMBL/GenBank/DDBJ whole genome shotgun (WGS) entry which is preliminary data.</text>
</comment>
<accession>A0A0L6JV61</accession>
<dbReference type="GO" id="GO:0000272">
    <property type="term" value="P:polysaccharide catabolic process"/>
    <property type="evidence" value="ECO:0007669"/>
    <property type="project" value="InterPro"/>
</dbReference>
<sequence precursor="true">MRKKMLILLTLLTMLTSFFTVLPVFADEGSNTINYPELRYDIKKETYKIYGYISPNCDFNKDNEQDLLQGYNIQLVGTGRTVTTGKNGYFEISELANGTYTLKITKNSCLTKILANVVIKDGDVSISGKSSPIETYIGDVNIDNVINVSDVMMIAGVFNCKYGDSKYNTIYDLNGDGVVNMMDVIILAKNFSKFGDQDLSGITPTPTLASTPVPTPVNDYSVKLTYGTITRDYVYTPSAGFEKIDQYGPGEVGYYIIVFSGPIYDSMKSDAEKAGAKLYSYLPQNGFLAAITTEDVEKVKSLPCVLDVIVFQNEYKVIDRTLLGEYSGEVIVGFFDTSEGIYDFARKIGGVTVKSVWGSGTSQGALLQIDKGKIYELCKFPQIHYIQKNYVYTLFTGI</sequence>
<feature type="domain" description="Dockerin" evidence="2">
    <location>
        <begin position="133"/>
        <end position="207"/>
    </location>
</feature>
<gene>
    <name evidence="3" type="ORF">Bccel_4972</name>
</gene>
<name>A0A0L6JV61_9FIRM</name>
<dbReference type="Pfam" id="PF13620">
    <property type="entry name" value="CarboxypepD_reg"/>
    <property type="match status" value="1"/>
</dbReference>
<evidence type="ECO:0000313" key="3">
    <source>
        <dbReference type="EMBL" id="KNY29698.1"/>
    </source>
</evidence>
<dbReference type="OrthoDB" id="1818396at2"/>
<dbReference type="SUPFAM" id="SSF63446">
    <property type="entry name" value="Type I dockerin domain"/>
    <property type="match status" value="1"/>
</dbReference>
<dbReference type="SUPFAM" id="SSF49464">
    <property type="entry name" value="Carboxypeptidase regulatory domain-like"/>
    <property type="match status" value="1"/>
</dbReference>
<dbReference type="PROSITE" id="PS51766">
    <property type="entry name" value="DOCKERIN"/>
    <property type="match status" value="1"/>
</dbReference>
<keyword evidence="1" id="KW-0732">Signal</keyword>
<dbReference type="PROSITE" id="PS00018">
    <property type="entry name" value="EF_HAND_1"/>
    <property type="match status" value="1"/>
</dbReference>
<dbReference type="EMBL" id="LGTC01000001">
    <property type="protein sequence ID" value="KNY29698.1"/>
    <property type="molecule type" value="Genomic_DNA"/>
</dbReference>
<evidence type="ECO:0000256" key="1">
    <source>
        <dbReference type="SAM" id="SignalP"/>
    </source>
</evidence>
<dbReference type="InterPro" id="IPR036439">
    <property type="entry name" value="Dockerin_dom_sf"/>
</dbReference>
<dbReference type="InterPro" id="IPR002105">
    <property type="entry name" value="Dockerin_1_rpt"/>
</dbReference>
<dbReference type="Pfam" id="PF00404">
    <property type="entry name" value="Dockerin_1"/>
    <property type="match status" value="1"/>
</dbReference>
<feature type="chain" id="PRO_5005566314" description="Dockerin domain-containing protein" evidence="1">
    <location>
        <begin position="27"/>
        <end position="398"/>
    </location>
</feature>
<dbReference type="eggNOG" id="COG3055">
    <property type="taxonomic scope" value="Bacteria"/>
</dbReference>
<feature type="signal peptide" evidence="1">
    <location>
        <begin position="1"/>
        <end position="26"/>
    </location>
</feature>
<evidence type="ECO:0000259" key="2">
    <source>
        <dbReference type="PROSITE" id="PS51766"/>
    </source>
</evidence>
<proteinExistence type="predicted"/>
<keyword evidence="4" id="KW-1185">Reference proteome</keyword>
<dbReference type="GO" id="GO:0004553">
    <property type="term" value="F:hydrolase activity, hydrolyzing O-glycosyl compounds"/>
    <property type="evidence" value="ECO:0007669"/>
    <property type="project" value="InterPro"/>
</dbReference>
<dbReference type="RefSeq" id="WP_036935054.1">
    <property type="nucleotide sequence ID" value="NZ_JQKC01000001.1"/>
</dbReference>
<evidence type="ECO:0000313" key="4">
    <source>
        <dbReference type="Proteomes" id="UP000036923"/>
    </source>
</evidence>
<reference evidence="4" key="1">
    <citation type="submission" date="2015-07" db="EMBL/GenBank/DDBJ databases">
        <title>Near-Complete Genome Sequence of the Cellulolytic Bacterium Bacteroides (Pseudobacteroides) cellulosolvens ATCC 35603.</title>
        <authorList>
            <person name="Dassa B."/>
            <person name="Utturkar S.M."/>
            <person name="Klingeman D.M."/>
            <person name="Hurt R.A."/>
            <person name="Keller M."/>
            <person name="Xu J."/>
            <person name="Reddy Y.H.K."/>
            <person name="Borovok I."/>
            <person name="Grinberg I.R."/>
            <person name="Lamed R."/>
            <person name="Zhivin O."/>
            <person name="Bayer E.A."/>
            <person name="Brown S.D."/>
        </authorList>
    </citation>
    <scope>NUCLEOTIDE SEQUENCE [LARGE SCALE GENOMIC DNA]</scope>
    <source>
        <strain evidence="4">DSM 2933</strain>
    </source>
</reference>